<sequence length="852" mass="90055">MDKNIAAMDVNDAAADRRDAATRHRHDGLSGAEAARRLAADGPNALPDRTRRGWRIILGEAAREPMFLLLLGAALLYLPLGEPRESFFLLLMVVLMLGMTLYQEGRTERALQALRDLSAPTATVVRDGRRQRVPATDIVRGDIVVLTEGDRVPADAVVVETSGLLADESLLTGESVPVGKRAGTPDTPPAQPGGADLPWVFAGTLVVQGDALAQVVATGEHSELGRIGAALGAIRPPSGRLQRETHILARRLAMLGLTVSLLLVLLLGWRSGDWLQALLAGVALSMSVLPAEFPVILTVFPAIGAWRLARNRVLTRRLAAIEVLGSTSILCVDKTGTLTENRMALRRLWHAGAGHDVTAGVALAPALRELLEAAVRASRPHSADPIEEALRQALAAQPGRPAPDPPADMVREYGLMAHRPAMIRIWSDGRTSFAAAKGSPETIAAMCPDEERAPVLAAAADMARAGLRVLAVAEACGIAPPWPDDPAALPYRLLGLVGLADPLRADIPDAVAECRGAGVRVLMVTGDHPETARAIARQAGLADGATVTGPEIACLDEDGLAARLDGVSVCARIVPGQKLAIVRALQRRGAVVAMTGDGVNDAPALRAADVGVAMGRRGTDVAREAAELTLLDDRFPSLVLALRAGRRIFSNMRKSMRYVAAAHVPITVLALLPPLLGWPVLLYPPHIVFLELVIDPACSLAFENEPEEPGLMRRPPRPCDESVLDRRALLAALLRGLWAALLLAGCYGWALARLPAEQAGATAFAALILCNLGLLLHQRQGGIGAALRTANPVFAAIGLGALALLAAALWWPALADLFRFAPPPARWLGLSLLTAVVMLLGLEATRGAGARR</sequence>
<evidence type="ECO:0000313" key="2">
    <source>
        <dbReference type="Proteomes" id="UP001168096"/>
    </source>
</evidence>
<name>A0ACC7MJR0_9BURK</name>
<keyword evidence="2" id="KW-1185">Reference proteome</keyword>
<protein>
    <submittedName>
        <fullName evidence="1">Cation-translocating P-type ATPase</fullName>
    </submittedName>
</protein>
<proteinExistence type="predicted"/>
<dbReference type="Proteomes" id="UP001168096">
    <property type="component" value="Unassembled WGS sequence"/>
</dbReference>
<evidence type="ECO:0000313" key="1">
    <source>
        <dbReference type="EMBL" id="MFJ1471750.1"/>
    </source>
</evidence>
<reference evidence="1" key="1">
    <citation type="submission" date="2024-11" db="EMBL/GenBank/DDBJ databases">
        <title>Description of Massilia orientalis sp. nov., isolated from rhizosphere soil of Ageratina adenophora.</title>
        <authorList>
            <person name="Wang Y."/>
        </authorList>
    </citation>
    <scope>NUCLEOTIDE SEQUENCE</scope>
    <source>
        <strain evidence="1">YIM B02787</strain>
    </source>
</reference>
<accession>A0ACC7MJR0</accession>
<organism evidence="1 2">
    <name type="scientific">Massilia orientalis</name>
    <dbReference type="NCBI Taxonomy" id="3050128"/>
    <lineage>
        <taxon>Bacteria</taxon>
        <taxon>Pseudomonadati</taxon>
        <taxon>Pseudomonadota</taxon>
        <taxon>Betaproteobacteria</taxon>
        <taxon>Burkholderiales</taxon>
        <taxon>Oxalobacteraceae</taxon>
        <taxon>Telluria group</taxon>
        <taxon>Massilia</taxon>
    </lineage>
</organism>
<comment type="caution">
    <text evidence="1">The sequence shown here is derived from an EMBL/GenBank/DDBJ whole genome shotgun (WGS) entry which is preliminary data.</text>
</comment>
<gene>
    <name evidence="1" type="ORF">QPK29_028860</name>
</gene>
<dbReference type="EMBL" id="JASNRB020000026">
    <property type="protein sequence ID" value="MFJ1471750.1"/>
    <property type="molecule type" value="Genomic_DNA"/>
</dbReference>